<dbReference type="InterPro" id="IPR005475">
    <property type="entry name" value="Transketolase-like_Pyr-bd"/>
</dbReference>
<name>A0ABN1B5L5_9BACI</name>
<feature type="domain" description="Transketolase-like pyrimidine-binding" evidence="7">
    <location>
        <begin position="594"/>
        <end position="790"/>
    </location>
</feature>
<dbReference type="CDD" id="cd02016">
    <property type="entry name" value="TPP_E1_OGDC_like"/>
    <property type="match status" value="1"/>
</dbReference>
<dbReference type="SMART" id="SM00861">
    <property type="entry name" value="Transket_pyr"/>
    <property type="match status" value="1"/>
</dbReference>
<dbReference type="Pfam" id="PF00676">
    <property type="entry name" value="E1_dh"/>
    <property type="match status" value="1"/>
</dbReference>
<dbReference type="EC" id="1.2.4.2" evidence="6"/>
<dbReference type="SUPFAM" id="SSF52518">
    <property type="entry name" value="Thiamin diphosphate-binding fold (THDP-binding)"/>
    <property type="match status" value="2"/>
</dbReference>
<comment type="function">
    <text evidence="6">E1 component of the 2-oxoglutarate dehydrogenase (OGDH) complex which catalyzes the decarboxylation of 2-oxoglutarate, the first step in the conversion of 2-oxoglutarate to succinyl-CoA and CO(2).</text>
</comment>
<dbReference type="Gene3D" id="3.40.50.12470">
    <property type="match status" value="1"/>
</dbReference>
<protein>
    <recommendedName>
        <fullName evidence="6">2-oxoglutarate dehydrogenase E1 component</fullName>
        <ecNumber evidence="6">1.2.4.2</ecNumber>
    </recommendedName>
    <alternativeName>
        <fullName evidence="6">Alpha-ketoglutarate dehydrogenase</fullName>
    </alternativeName>
</protein>
<comment type="caution">
    <text evidence="8">The sequence shown here is derived from an EMBL/GenBank/DDBJ whole genome shotgun (WGS) entry which is preliminary data.</text>
</comment>
<evidence type="ECO:0000256" key="5">
    <source>
        <dbReference type="ARBA" id="ARBA00051911"/>
    </source>
</evidence>
<evidence type="ECO:0000313" key="9">
    <source>
        <dbReference type="Proteomes" id="UP001500880"/>
    </source>
</evidence>
<dbReference type="Gene3D" id="1.10.287.1150">
    <property type="entry name" value="TPP helical domain"/>
    <property type="match status" value="1"/>
</dbReference>
<dbReference type="Pfam" id="PF02779">
    <property type="entry name" value="Transket_pyr"/>
    <property type="match status" value="1"/>
</dbReference>
<dbReference type="InterPro" id="IPR042179">
    <property type="entry name" value="KGD_C_sf"/>
</dbReference>
<evidence type="ECO:0000256" key="1">
    <source>
        <dbReference type="ARBA" id="ARBA00001964"/>
    </source>
</evidence>
<dbReference type="InterPro" id="IPR031717">
    <property type="entry name" value="ODO-1/KGD_C"/>
</dbReference>
<evidence type="ECO:0000256" key="2">
    <source>
        <dbReference type="ARBA" id="ARBA00023002"/>
    </source>
</evidence>
<dbReference type="Gene3D" id="3.40.50.11610">
    <property type="entry name" value="Multifunctional 2-oxoglutarate metabolism enzyme, C-terminal domain"/>
    <property type="match status" value="1"/>
</dbReference>
<keyword evidence="2 6" id="KW-0560">Oxidoreductase</keyword>
<dbReference type="InterPro" id="IPR001017">
    <property type="entry name" value="DH_E1"/>
</dbReference>
<dbReference type="Proteomes" id="UP001500880">
    <property type="component" value="Unassembled WGS sequence"/>
</dbReference>
<evidence type="ECO:0000256" key="6">
    <source>
        <dbReference type="HAMAP-Rule" id="MF_01169"/>
    </source>
</evidence>
<dbReference type="InterPro" id="IPR029061">
    <property type="entry name" value="THDP-binding"/>
</dbReference>
<dbReference type="NCBIfam" id="TIGR00239">
    <property type="entry name" value="2oxo_dh_E1"/>
    <property type="match status" value="1"/>
</dbReference>
<dbReference type="PANTHER" id="PTHR23152">
    <property type="entry name" value="2-OXOGLUTARATE DEHYDROGENASE"/>
    <property type="match status" value="1"/>
</dbReference>
<evidence type="ECO:0000256" key="3">
    <source>
        <dbReference type="ARBA" id="ARBA00023052"/>
    </source>
</evidence>
<comment type="cofactor">
    <cofactor evidence="1 6">
        <name>thiamine diphosphate</name>
        <dbReference type="ChEBI" id="CHEBI:58937"/>
    </cofactor>
</comment>
<organism evidence="8 9">
    <name type="scientific">Salinibacillus aidingensis</name>
    <dbReference type="NCBI Taxonomy" id="237684"/>
    <lineage>
        <taxon>Bacteria</taxon>
        <taxon>Bacillati</taxon>
        <taxon>Bacillota</taxon>
        <taxon>Bacilli</taxon>
        <taxon>Bacillales</taxon>
        <taxon>Bacillaceae</taxon>
        <taxon>Salinibacillus</taxon>
    </lineage>
</organism>
<keyword evidence="9" id="KW-1185">Reference proteome</keyword>
<comment type="catalytic activity">
    <reaction evidence="5 6">
        <text>N(6)-[(R)-lipoyl]-L-lysyl-[protein] + 2-oxoglutarate + H(+) = N(6)-[(R)-S(8)-succinyldihydrolipoyl]-L-lysyl-[protein] + CO2</text>
        <dbReference type="Rhea" id="RHEA:12188"/>
        <dbReference type="Rhea" id="RHEA-COMP:10474"/>
        <dbReference type="Rhea" id="RHEA-COMP:20092"/>
        <dbReference type="ChEBI" id="CHEBI:15378"/>
        <dbReference type="ChEBI" id="CHEBI:16526"/>
        <dbReference type="ChEBI" id="CHEBI:16810"/>
        <dbReference type="ChEBI" id="CHEBI:83099"/>
        <dbReference type="ChEBI" id="CHEBI:83120"/>
        <dbReference type="EC" id="1.2.4.2"/>
    </reaction>
</comment>
<dbReference type="EMBL" id="BAAADO010000003">
    <property type="protein sequence ID" value="GAA0490207.1"/>
    <property type="molecule type" value="Genomic_DNA"/>
</dbReference>
<evidence type="ECO:0000259" key="7">
    <source>
        <dbReference type="SMART" id="SM00861"/>
    </source>
</evidence>
<dbReference type="Pfam" id="PF16870">
    <property type="entry name" value="OxoGdeHyase_C"/>
    <property type="match status" value="1"/>
</dbReference>
<dbReference type="InterPro" id="IPR032106">
    <property type="entry name" value="2-oxogl_dehyd_N"/>
</dbReference>
<comment type="similarity">
    <text evidence="6">Belongs to the alpha-ketoglutarate dehydrogenase family.</text>
</comment>
<dbReference type="PIRSF" id="PIRSF000157">
    <property type="entry name" value="Oxoglu_dh_E1"/>
    <property type="match status" value="1"/>
</dbReference>
<keyword evidence="4 6" id="KW-0324">Glycolysis</keyword>
<reference evidence="8 9" key="1">
    <citation type="journal article" date="2019" name="Int. J. Syst. Evol. Microbiol.">
        <title>The Global Catalogue of Microorganisms (GCM) 10K type strain sequencing project: providing services to taxonomists for standard genome sequencing and annotation.</title>
        <authorList>
            <consortium name="The Broad Institute Genomics Platform"/>
            <consortium name="The Broad Institute Genome Sequencing Center for Infectious Disease"/>
            <person name="Wu L."/>
            <person name="Ma J."/>
        </authorList>
    </citation>
    <scope>NUCLEOTIDE SEQUENCE [LARGE SCALE GENOMIC DNA]</scope>
    <source>
        <strain evidence="8 9">JCM 12389</strain>
    </source>
</reference>
<sequence>MSNKGSESIWDQFHGPNMGYVEEQYEQFLEDPDLVDPSLKDIFREYGAPEWISPGGTTQPGEAQELSDGDVQKISATMKLVEAIRRHGHLEANIYPVGRKKDRYSPLVDPKTYGLSDEDLRSIPARWVWKNAPSNVNNALDVVKTLKLRYAGKISFEFYHVHDDQEREWLQQNVETGNFNVTLNPDEKKELLQNIAEVEGFEQFLGKTFVGQKRFSIEGLDVMVPMLNRLVHEANNDSVEHVLMGMAHRGRLNVLAHVLGKPYDLIFSEFHSSPDKELIPSEGSTGINYGWTGDVKYHFGADRDIKGKDEKSTHVTLAHNPSHLEFVNPIVEGYTRAAQDDRTHSGYAEPDLNKAFTISIHGDAAFIGEGVVAETLNLSRLRGYHTGGTIHIIANNLVGFTTNNTDGRSTTYASDLAKGFEIPVVHVNADDPEACLTAVNLVYEYRKKFHKDILIDLVGYRRYGHNEMDEPRSTQPFLYQNIDEHDSALHVYAQSLVEEGVISEEEFNQLKKDVSKKFKSIYESMKEDEQDEPEEAEVPEALTNGLEEIETAVPLETLEELNENLLKRPEGFNVFKKLERILKKRAKGFEEGKIDWSLGEALAFATILKDGTPIRITGQDTERGTFAHRHAVLHDVETEDTYSPFHDLAGVHASFDVYNSPLSEVGVLGFEYGYSVQSPETLVFWEAQFGDFANTGQVILDQFIAAGRAKWGQKSNMVLLLPHGYEGQGPEHSSARLERFLQLSAENNFTVANVTSSAQFFHLLRRQAAIGGKDSARPLVVMTPKSLLRNPRVAAAPSEFTEGKFNPVVEQKNLGTKKTKVKRVVLGSGKIMVDLDEALDERKGEDFDWLHVLRVEQIYPFPAEQIKDILARYKNAEEIVWVQEEPRNAGSWDFVKEELQTLVKDSQTVKYIGRPRRSAPSVGEPNIHKAEQSKIINQTLKLSKGGDSQ</sequence>
<comment type="subunit">
    <text evidence="6">Homodimer. Part of the 2-oxoglutarate dehydrogenase (OGDH) complex composed of E1 (2-oxoglutarate dehydrogenase), E2 (dihydrolipoamide succinyltransferase) and E3 (dihydrolipoamide dehydrogenase); the complex contains multiple copies of the three enzymatic components (E1, E2 and E3).</text>
</comment>
<keyword evidence="3 6" id="KW-0786">Thiamine pyrophosphate</keyword>
<dbReference type="HAMAP" id="MF_01169">
    <property type="entry name" value="SucA_OdhA"/>
    <property type="match status" value="1"/>
</dbReference>
<evidence type="ECO:0000313" key="8">
    <source>
        <dbReference type="EMBL" id="GAA0490207.1"/>
    </source>
</evidence>
<dbReference type="RefSeq" id="WP_343839427.1">
    <property type="nucleotide sequence ID" value="NZ_BAAADO010000003.1"/>
</dbReference>
<gene>
    <name evidence="8" type="primary">sucA</name>
    <name evidence="6" type="synonym">odhA</name>
    <name evidence="8" type="ORF">GCM10008986_15190</name>
</gene>
<dbReference type="InterPro" id="IPR011603">
    <property type="entry name" value="2oxoglutarate_DH_E1"/>
</dbReference>
<dbReference type="Gene3D" id="3.40.50.970">
    <property type="match status" value="1"/>
</dbReference>
<dbReference type="InterPro" id="IPR023784">
    <property type="entry name" value="2oxoglutarate_DH_E1_bac"/>
</dbReference>
<dbReference type="NCBIfam" id="NF006914">
    <property type="entry name" value="PRK09404.1"/>
    <property type="match status" value="1"/>
</dbReference>
<evidence type="ECO:0000256" key="4">
    <source>
        <dbReference type="ARBA" id="ARBA00023152"/>
    </source>
</evidence>
<accession>A0ABN1B5L5</accession>
<dbReference type="Pfam" id="PF16078">
    <property type="entry name" value="2-oxogl_dehyd_N"/>
    <property type="match status" value="1"/>
</dbReference>
<dbReference type="NCBIfam" id="NF008907">
    <property type="entry name" value="PRK12270.1"/>
    <property type="match status" value="1"/>
</dbReference>
<dbReference type="PANTHER" id="PTHR23152:SF4">
    <property type="entry name" value="2-OXOADIPATE DEHYDROGENASE COMPLEX COMPONENT E1"/>
    <property type="match status" value="1"/>
</dbReference>
<proteinExistence type="inferred from homology"/>